<proteinExistence type="predicted"/>
<comment type="caution">
    <text evidence="1">The sequence shown here is derived from an EMBL/GenBank/DDBJ whole genome shotgun (WGS) entry which is preliminary data.</text>
</comment>
<dbReference type="InterPro" id="IPR043502">
    <property type="entry name" value="DNA/RNA_pol_sf"/>
</dbReference>
<dbReference type="SUPFAM" id="SSF56672">
    <property type="entry name" value="DNA/RNA polymerases"/>
    <property type="match status" value="1"/>
</dbReference>
<protein>
    <recommendedName>
        <fullName evidence="3">Retrovirus-related Pol polyprotein from transposon TNT 1-94</fullName>
    </recommendedName>
</protein>
<evidence type="ECO:0008006" key="3">
    <source>
        <dbReference type="Google" id="ProtNLM"/>
    </source>
</evidence>
<evidence type="ECO:0000313" key="2">
    <source>
        <dbReference type="Proteomes" id="UP001358586"/>
    </source>
</evidence>
<keyword evidence="2" id="KW-1185">Reference proteome</keyword>
<dbReference type="PANTHER" id="PTHR11439">
    <property type="entry name" value="GAG-POL-RELATED RETROTRANSPOSON"/>
    <property type="match status" value="1"/>
</dbReference>
<organism evidence="1 2">
    <name type="scientific">Gossypium arboreum</name>
    <name type="common">Tree cotton</name>
    <name type="synonym">Gossypium nanking</name>
    <dbReference type="NCBI Taxonomy" id="29729"/>
    <lineage>
        <taxon>Eukaryota</taxon>
        <taxon>Viridiplantae</taxon>
        <taxon>Streptophyta</taxon>
        <taxon>Embryophyta</taxon>
        <taxon>Tracheophyta</taxon>
        <taxon>Spermatophyta</taxon>
        <taxon>Magnoliopsida</taxon>
        <taxon>eudicotyledons</taxon>
        <taxon>Gunneridae</taxon>
        <taxon>Pentapetalae</taxon>
        <taxon>rosids</taxon>
        <taxon>malvids</taxon>
        <taxon>Malvales</taxon>
        <taxon>Malvaceae</taxon>
        <taxon>Malvoideae</taxon>
        <taxon>Gossypium</taxon>
    </lineage>
</organism>
<reference evidence="1 2" key="1">
    <citation type="submission" date="2023-03" db="EMBL/GenBank/DDBJ databases">
        <title>WGS of Gossypium arboreum.</title>
        <authorList>
            <person name="Yu D."/>
        </authorList>
    </citation>
    <scope>NUCLEOTIDE SEQUENCE [LARGE SCALE GENOMIC DNA]</scope>
    <source>
        <tissue evidence="1">Leaf</tissue>
    </source>
</reference>
<sequence length="212" mass="23853">MVSTPKPVASDSSPPFADGHLYRSVVGMLQYLCITRPDLSFCVKKFNQYMNSSSETHWKAVKRVLQYLIGNMEHGLYFSKGQFLLVCYSDADWASSVEDRRSTIGHVIYLGPNPVARCSKKQEVVSQSSSETEYRSLANCVLELLWVKQLLGEVGMLVVQSLVVWCDNKSTVSMAANPTHHARVKHVKINHHFVREKVLHGSLQVNFVPLAN</sequence>
<dbReference type="CDD" id="cd09272">
    <property type="entry name" value="RNase_HI_RT_Ty1"/>
    <property type="match status" value="1"/>
</dbReference>
<name>A0ABR0MYF5_GOSAR</name>
<accession>A0ABR0MYF5</accession>
<dbReference type="Proteomes" id="UP001358586">
    <property type="component" value="Chromosome 11"/>
</dbReference>
<dbReference type="EMBL" id="JARKNE010000011">
    <property type="protein sequence ID" value="KAK5783319.1"/>
    <property type="molecule type" value="Genomic_DNA"/>
</dbReference>
<evidence type="ECO:0000313" key="1">
    <source>
        <dbReference type="EMBL" id="KAK5783319.1"/>
    </source>
</evidence>
<dbReference type="PANTHER" id="PTHR11439:SF467">
    <property type="entry name" value="INTEGRASE CATALYTIC DOMAIN-CONTAINING PROTEIN"/>
    <property type="match status" value="1"/>
</dbReference>
<gene>
    <name evidence="1" type="ORF">PVK06_037827</name>
</gene>